<dbReference type="InterPro" id="IPR004137">
    <property type="entry name" value="HCP/CODH"/>
</dbReference>
<gene>
    <name evidence="7" type="ORF">FNF27_06998</name>
    <name evidence="6" type="ORF">FNF29_02475</name>
</gene>
<dbReference type="NCBIfam" id="TIGR01703">
    <property type="entry name" value="hybrid_clust"/>
    <property type="match status" value="1"/>
</dbReference>
<dbReference type="GO" id="GO:0051536">
    <property type="term" value="F:iron-sulfur cluster binding"/>
    <property type="evidence" value="ECO:0007669"/>
    <property type="project" value="UniProtKB-KW"/>
</dbReference>
<dbReference type="NCBIfam" id="NF003658">
    <property type="entry name" value="PRK05290.1"/>
    <property type="match status" value="1"/>
</dbReference>
<evidence type="ECO:0000256" key="3">
    <source>
        <dbReference type="ARBA" id="ARBA00023002"/>
    </source>
</evidence>
<evidence type="ECO:0000313" key="9">
    <source>
        <dbReference type="Proteomes" id="UP000323011"/>
    </source>
</evidence>
<dbReference type="Gene3D" id="1.20.1270.20">
    <property type="match status" value="2"/>
</dbReference>
<sequence>MLARAVRTASATAVRATRAAAMSTVPEGSAMACMQCEQTENGTGCFSVGVCGKDATTAAAQDALVHQLKAIGYWATALREAGKEVPVSASEFTIRSAFSTLTNVNFDADAIANFSKEAEAVRASLQAAAEAAGAKAEDAPATATWSPSAFDKDSVATAGHAVGLEARSAGADADVFAAQEMAVYGLKGAAAYACHALEAGKSSEEVYARLHKVLATLAAGPNASGVDLGSSLGLALEVGAVNVNVMAMLDQGHTEKFGSPVPTPVNHARTAGKAILVSGHDLVDLEALLQQTEGTGVNVYTHGEMLPAHGYPGLKKYSHLVGHYGGPWNLQKFEFRRFPGPILMTTNCIMEPQTAYADRIYTANEVGWPSTQHVTGRDYSKLIEQAKAMEGFPETEPEKTTLTGFGHSAVMSVAGDVLKAIEDGNLKQLVLIGGCDGFEGERSYFTKLAQALPDEAAILTLGCGKFRVLNKTSGSAVIPNTGIPRVLDMGQCNDAYSAVHVATELAGALKCGVNDLPLSLALSWLEQKAVAVLLSLLHLGVKGIRVGPSAPAFVTPNIYKALQDGFDLKVVDADAAEADAAEMMRA</sequence>
<dbReference type="PANTHER" id="PTHR30109:SF0">
    <property type="entry name" value="HYDROXYLAMINE REDUCTASE"/>
    <property type="match status" value="1"/>
</dbReference>
<evidence type="ECO:0000256" key="1">
    <source>
        <dbReference type="ARBA" id="ARBA00022490"/>
    </source>
</evidence>
<organism evidence="6 9">
    <name type="scientific">Cafeteria roenbergensis</name>
    <name type="common">Marine flagellate</name>
    <dbReference type="NCBI Taxonomy" id="33653"/>
    <lineage>
        <taxon>Eukaryota</taxon>
        <taxon>Sar</taxon>
        <taxon>Stramenopiles</taxon>
        <taxon>Bigyra</taxon>
        <taxon>Opalozoa</taxon>
        <taxon>Bicosoecida</taxon>
        <taxon>Cafeteriaceae</taxon>
        <taxon>Cafeteria</taxon>
    </lineage>
</organism>
<keyword evidence="1" id="KW-0963">Cytoplasm</keyword>
<dbReference type="GO" id="GO:0004601">
    <property type="term" value="F:peroxidase activity"/>
    <property type="evidence" value="ECO:0007669"/>
    <property type="project" value="TreeGrafter"/>
</dbReference>
<keyword evidence="3" id="KW-0560">Oxidoreductase</keyword>
<dbReference type="GO" id="GO:0046872">
    <property type="term" value="F:metal ion binding"/>
    <property type="evidence" value="ECO:0007669"/>
    <property type="project" value="UniProtKB-KW"/>
</dbReference>
<evidence type="ECO:0000256" key="4">
    <source>
        <dbReference type="ARBA" id="ARBA00023004"/>
    </source>
</evidence>
<proteinExistence type="inferred from homology"/>
<dbReference type="OMA" id="AYAQGMC"/>
<dbReference type="GO" id="GO:0005737">
    <property type="term" value="C:cytoplasm"/>
    <property type="evidence" value="ECO:0007669"/>
    <property type="project" value="InterPro"/>
</dbReference>
<evidence type="ECO:0000313" key="7">
    <source>
        <dbReference type="EMBL" id="KAA0169317.1"/>
    </source>
</evidence>
<comment type="caution">
    <text evidence="6">The sequence shown here is derived from an EMBL/GenBank/DDBJ whole genome shotgun (WGS) entry which is preliminary data.</text>
</comment>
<dbReference type="InterPro" id="IPR011254">
    <property type="entry name" value="Prismane-like_sf"/>
</dbReference>
<evidence type="ECO:0008006" key="10">
    <source>
        <dbReference type="Google" id="ProtNLM"/>
    </source>
</evidence>
<dbReference type="InterPro" id="IPR016099">
    <property type="entry name" value="Prismane-like_a/b-sand"/>
</dbReference>
<dbReference type="InterPro" id="IPR010048">
    <property type="entry name" value="Hydroxylam_reduct"/>
</dbReference>
<reference evidence="8 9" key="1">
    <citation type="submission" date="2019-07" db="EMBL/GenBank/DDBJ databases">
        <title>Genomes of Cafeteria roenbergensis.</title>
        <authorList>
            <person name="Fischer M.G."/>
            <person name="Hackl T."/>
            <person name="Roman M."/>
        </authorList>
    </citation>
    <scope>NUCLEOTIDE SEQUENCE [LARGE SCALE GENOMIC DNA]</scope>
    <source>
        <strain evidence="6 9">BVI</strain>
        <strain evidence="7 8">E4-10P</strain>
    </source>
</reference>
<dbReference type="HAMAP" id="MF_00069">
    <property type="entry name" value="Hydroxylam_reduct"/>
    <property type="match status" value="1"/>
</dbReference>
<keyword evidence="5" id="KW-0411">Iron-sulfur</keyword>
<dbReference type="AlphaFoldDB" id="A0A5A8CMG8"/>
<keyword evidence="2" id="KW-0479">Metal-binding</keyword>
<dbReference type="FunFam" id="3.40.50.2030:FF:000002">
    <property type="entry name" value="Hydroxylamine reductase"/>
    <property type="match status" value="1"/>
</dbReference>
<dbReference type="PIRSF" id="PIRSF000076">
    <property type="entry name" value="HCP"/>
    <property type="match status" value="1"/>
</dbReference>
<protein>
    <recommendedName>
        <fullName evidence="10">Hydroxylamine reductase</fullName>
    </recommendedName>
</protein>
<dbReference type="GO" id="GO:0050418">
    <property type="term" value="F:hydroxylamine reductase activity"/>
    <property type="evidence" value="ECO:0007669"/>
    <property type="project" value="TreeGrafter"/>
</dbReference>
<dbReference type="GO" id="GO:0042542">
    <property type="term" value="P:response to hydrogen peroxide"/>
    <property type="evidence" value="ECO:0007669"/>
    <property type="project" value="TreeGrafter"/>
</dbReference>
<dbReference type="PANTHER" id="PTHR30109">
    <property type="entry name" value="HYDROXYLAMINE REDUCTASE"/>
    <property type="match status" value="1"/>
</dbReference>
<dbReference type="InterPro" id="IPR016100">
    <property type="entry name" value="Prismane_a-bundle"/>
</dbReference>
<keyword evidence="4" id="KW-0408">Iron</keyword>
<evidence type="ECO:0000313" key="8">
    <source>
        <dbReference type="Proteomes" id="UP000322899"/>
    </source>
</evidence>
<evidence type="ECO:0000256" key="5">
    <source>
        <dbReference type="ARBA" id="ARBA00023014"/>
    </source>
</evidence>
<accession>A0A5A8CMG8</accession>
<dbReference type="EMBL" id="VLTN01000012">
    <property type="protein sequence ID" value="KAA0154255.1"/>
    <property type="molecule type" value="Genomic_DNA"/>
</dbReference>
<evidence type="ECO:0000256" key="2">
    <source>
        <dbReference type="ARBA" id="ARBA00022723"/>
    </source>
</evidence>
<dbReference type="Gene3D" id="3.40.50.2030">
    <property type="match status" value="2"/>
</dbReference>
<dbReference type="OrthoDB" id="1470350at2759"/>
<dbReference type="Proteomes" id="UP000323011">
    <property type="component" value="Unassembled WGS sequence"/>
</dbReference>
<name>A0A5A8CMG8_CAFRO</name>
<dbReference type="SUPFAM" id="SSF56821">
    <property type="entry name" value="Prismane protein-like"/>
    <property type="match status" value="1"/>
</dbReference>
<evidence type="ECO:0000313" key="6">
    <source>
        <dbReference type="EMBL" id="KAA0154255.1"/>
    </source>
</evidence>
<dbReference type="Pfam" id="PF03063">
    <property type="entry name" value="Prismane"/>
    <property type="match status" value="1"/>
</dbReference>
<keyword evidence="9" id="KW-1185">Reference proteome</keyword>
<dbReference type="EMBL" id="VLTO01000071">
    <property type="protein sequence ID" value="KAA0169317.1"/>
    <property type="molecule type" value="Genomic_DNA"/>
</dbReference>
<dbReference type="Proteomes" id="UP000322899">
    <property type="component" value="Unassembled WGS sequence"/>
</dbReference>